<comment type="caution">
    <text evidence="6">The sequence shown here is derived from an EMBL/GenBank/DDBJ whole genome shotgun (WGS) entry which is preliminary data.</text>
</comment>
<evidence type="ECO:0000256" key="4">
    <source>
        <dbReference type="ARBA" id="ARBA00023163"/>
    </source>
</evidence>
<sequence length="293" mass="32925">MDSFEGIIEFVTVAECQGFTAAARQLDISASHVSRQVSRLEDRLGAALFARSTRSVNLTDAGQLYYQQCKELVTGLQQANEQVATEQVTLNGTLRISAAGAFAEQFVAPALIEFAGNHPELSIEMDFDTRMTNFIEDGIDFAIRYGQLADSGLVARKLLDRPLMAAASPEYLEQHGIPNHPDHLKHHSCLVTNNNSWQFEMDGKPYNIRISGRWRSNNAHAIAEACKQGLGIAYMPKSSFLDALEQGDVVPVLQPYWSRHASSWIVYQNRRFLPLRARLAINHLLSHFEHWRE</sequence>
<evidence type="ECO:0000256" key="3">
    <source>
        <dbReference type="ARBA" id="ARBA00023125"/>
    </source>
</evidence>
<feature type="domain" description="HTH lysR-type" evidence="5">
    <location>
        <begin position="10"/>
        <end position="59"/>
    </location>
</feature>
<protein>
    <submittedName>
        <fullName evidence="6">Transcriptional regulator</fullName>
    </submittedName>
</protein>
<accession>A0A072NDZ9</accession>
<dbReference type="EMBL" id="ANIE01000005">
    <property type="protein sequence ID" value="KEF31315.1"/>
    <property type="molecule type" value="Genomic_DNA"/>
</dbReference>
<dbReference type="Proteomes" id="UP000035057">
    <property type="component" value="Unassembled WGS sequence"/>
</dbReference>
<name>A0A072NDZ9_9GAMM</name>
<evidence type="ECO:0000259" key="5">
    <source>
        <dbReference type="PROSITE" id="PS50931"/>
    </source>
</evidence>
<evidence type="ECO:0000256" key="2">
    <source>
        <dbReference type="ARBA" id="ARBA00023015"/>
    </source>
</evidence>
<evidence type="ECO:0000256" key="1">
    <source>
        <dbReference type="ARBA" id="ARBA00009437"/>
    </source>
</evidence>
<dbReference type="Gene3D" id="1.10.10.10">
    <property type="entry name" value="Winged helix-like DNA-binding domain superfamily/Winged helix DNA-binding domain"/>
    <property type="match status" value="1"/>
</dbReference>
<gene>
    <name evidence="6" type="ORF">D777_01664</name>
</gene>
<dbReference type="GO" id="GO:0003700">
    <property type="term" value="F:DNA-binding transcription factor activity"/>
    <property type="evidence" value="ECO:0007669"/>
    <property type="project" value="InterPro"/>
</dbReference>
<keyword evidence="2" id="KW-0805">Transcription regulation</keyword>
<keyword evidence="3" id="KW-0238">DNA-binding</keyword>
<dbReference type="PRINTS" id="PR00039">
    <property type="entry name" value="HTHLYSR"/>
</dbReference>
<dbReference type="Pfam" id="PF03466">
    <property type="entry name" value="LysR_substrate"/>
    <property type="match status" value="1"/>
</dbReference>
<dbReference type="AlphaFoldDB" id="A0A072NDZ9"/>
<reference evidence="6 7" key="1">
    <citation type="submission" date="2012-12" db="EMBL/GenBank/DDBJ databases">
        <title>Genome assembly of Marinobacter sp. AK21.</title>
        <authorList>
            <person name="Khatri I."/>
            <person name="Kumar R."/>
            <person name="Vaidya B."/>
            <person name="Subramanian S."/>
            <person name="Pinnaka A."/>
        </authorList>
    </citation>
    <scope>NUCLEOTIDE SEQUENCE [LARGE SCALE GENOMIC DNA]</scope>
    <source>
        <strain evidence="6 7">AK21</strain>
    </source>
</reference>
<dbReference type="GO" id="GO:0006351">
    <property type="term" value="P:DNA-templated transcription"/>
    <property type="evidence" value="ECO:0007669"/>
    <property type="project" value="TreeGrafter"/>
</dbReference>
<keyword evidence="4" id="KW-0804">Transcription</keyword>
<comment type="similarity">
    <text evidence="1">Belongs to the LysR transcriptional regulatory family.</text>
</comment>
<dbReference type="PATRIC" id="fig|1137280.3.peg.1477"/>
<dbReference type="PANTHER" id="PTHR30537:SF5">
    <property type="entry name" value="HTH-TYPE TRANSCRIPTIONAL ACTIVATOR TTDR-RELATED"/>
    <property type="match status" value="1"/>
</dbReference>
<dbReference type="RefSeq" id="WP_036130131.1">
    <property type="nucleotide sequence ID" value="NZ_ANIE01000005.1"/>
</dbReference>
<organism evidence="6 7">
    <name type="scientific">Marinobacter nitratireducens</name>
    <dbReference type="NCBI Taxonomy" id="1137280"/>
    <lineage>
        <taxon>Bacteria</taxon>
        <taxon>Pseudomonadati</taxon>
        <taxon>Pseudomonadota</taxon>
        <taxon>Gammaproteobacteria</taxon>
        <taxon>Pseudomonadales</taxon>
        <taxon>Marinobacteraceae</taxon>
        <taxon>Marinobacter</taxon>
    </lineage>
</organism>
<dbReference type="PANTHER" id="PTHR30537">
    <property type="entry name" value="HTH-TYPE TRANSCRIPTIONAL REGULATOR"/>
    <property type="match status" value="1"/>
</dbReference>
<dbReference type="CDD" id="cd08422">
    <property type="entry name" value="PBP2_CrgA_like"/>
    <property type="match status" value="1"/>
</dbReference>
<dbReference type="GO" id="GO:0043565">
    <property type="term" value="F:sequence-specific DNA binding"/>
    <property type="evidence" value="ECO:0007669"/>
    <property type="project" value="TreeGrafter"/>
</dbReference>
<evidence type="ECO:0000313" key="7">
    <source>
        <dbReference type="Proteomes" id="UP000035057"/>
    </source>
</evidence>
<proteinExistence type="inferred from homology"/>
<dbReference type="FunFam" id="1.10.10.10:FF:000001">
    <property type="entry name" value="LysR family transcriptional regulator"/>
    <property type="match status" value="1"/>
</dbReference>
<evidence type="ECO:0000313" key="6">
    <source>
        <dbReference type="EMBL" id="KEF31315.1"/>
    </source>
</evidence>
<dbReference type="STRING" id="1137280.D777_01664"/>
<dbReference type="PROSITE" id="PS50931">
    <property type="entry name" value="HTH_LYSR"/>
    <property type="match status" value="1"/>
</dbReference>
<dbReference type="SUPFAM" id="SSF53850">
    <property type="entry name" value="Periplasmic binding protein-like II"/>
    <property type="match status" value="1"/>
</dbReference>
<dbReference type="SUPFAM" id="SSF46785">
    <property type="entry name" value="Winged helix' DNA-binding domain"/>
    <property type="match status" value="1"/>
</dbReference>
<dbReference type="Gene3D" id="3.40.190.290">
    <property type="match status" value="1"/>
</dbReference>
<dbReference type="InterPro" id="IPR036390">
    <property type="entry name" value="WH_DNA-bd_sf"/>
</dbReference>
<dbReference type="InterPro" id="IPR005119">
    <property type="entry name" value="LysR_subst-bd"/>
</dbReference>
<dbReference type="InterPro" id="IPR036388">
    <property type="entry name" value="WH-like_DNA-bd_sf"/>
</dbReference>
<dbReference type="InterPro" id="IPR000847">
    <property type="entry name" value="LysR_HTH_N"/>
</dbReference>
<keyword evidence="7" id="KW-1185">Reference proteome</keyword>
<dbReference type="Pfam" id="PF00126">
    <property type="entry name" value="HTH_1"/>
    <property type="match status" value="1"/>
</dbReference>
<dbReference type="OrthoDB" id="9786526at2"/>
<dbReference type="InterPro" id="IPR058163">
    <property type="entry name" value="LysR-type_TF_proteobact-type"/>
</dbReference>